<accession>A0AA47GAL5</accession>
<proteinExistence type="predicted"/>
<dbReference type="AlphaFoldDB" id="A0AA47GAL5"/>
<evidence type="ECO:0000313" key="1">
    <source>
        <dbReference type="EMBL" id="WAT24248.1"/>
    </source>
</evidence>
<name>A0AA47GAL5_9LACT</name>
<dbReference type="EMBL" id="CP114063">
    <property type="protein sequence ID" value="WAT24248.1"/>
    <property type="molecule type" value="Genomic_DNA"/>
</dbReference>
<dbReference type="RefSeq" id="WP_269104781.1">
    <property type="nucleotide sequence ID" value="NZ_CP114063.1"/>
</dbReference>
<protein>
    <submittedName>
        <fullName evidence="1">Uncharacterized protein</fullName>
    </submittedName>
</protein>
<reference evidence="1" key="1">
    <citation type="submission" date="2022-12" db="EMBL/GenBank/DDBJ databases">
        <title>Whole genome sequence analysis of a duck derived balloon bacteium Aerococcus urinaeequi henan2020.</title>
        <authorList>
            <person name="Zhang H."/>
            <person name="Qiao H.X."/>
            <person name="Bian C.Z."/>
            <person name="Shu J.C."/>
        </authorList>
    </citation>
    <scope>NUCLEOTIDE SEQUENCE</scope>
    <source>
        <strain evidence="1">2020-HN-1</strain>
    </source>
</reference>
<sequence>MNYSGNNFDINILSNRQENNLISVADSVINNKSIKITKPNEIGFYLMNFEKFDLLFYGVENKKSCRFFDFFELNDVNKIEDDIRRIFSFNKLGVKHLLEIKNFKVENIFEIHKRVYIQQPFDGIELLLLKMLNYCDYLDNGDNASLSLSACLNFANWSCSTRKQEDSSYVDQLNILQVKYRLGSLSADENKILIEVIESNISRNDEKFAASFLLRNTALADKYFDLISEDIKEKIIKYPIYTLYKELK</sequence>
<dbReference type="Proteomes" id="UP001164714">
    <property type="component" value="Chromosome"/>
</dbReference>
<evidence type="ECO:0000313" key="2">
    <source>
        <dbReference type="Proteomes" id="UP001164714"/>
    </source>
</evidence>
<organism evidence="1 2">
    <name type="scientific">Aerococcus urinaeequi</name>
    <dbReference type="NCBI Taxonomy" id="51665"/>
    <lineage>
        <taxon>Bacteria</taxon>
        <taxon>Bacillati</taxon>
        <taxon>Bacillota</taxon>
        <taxon>Bacilli</taxon>
        <taxon>Lactobacillales</taxon>
        <taxon>Aerococcaceae</taxon>
        <taxon>Aerococcus</taxon>
    </lineage>
</organism>
<gene>
    <name evidence="1" type="ORF">OZ415_08340</name>
</gene>